<protein>
    <recommendedName>
        <fullName evidence="2">Cadherin-like domain-containing protein</fullName>
    </recommendedName>
</protein>
<feature type="compositionally biased region" description="Polar residues" evidence="1">
    <location>
        <begin position="35"/>
        <end position="45"/>
    </location>
</feature>
<feature type="non-terminal residue" evidence="3">
    <location>
        <position position="1"/>
    </location>
</feature>
<dbReference type="InterPro" id="IPR015919">
    <property type="entry name" value="Cadherin-like_sf"/>
</dbReference>
<evidence type="ECO:0000313" key="4">
    <source>
        <dbReference type="Proteomes" id="UP000291334"/>
    </source>
</evidence>
<evidence type="ECO:0000313" key="3">
    <source>
        <dbReference type="EMBL" id="TBU99548.1"/>
    </source>
</evidence>
<comment type="caution">
    <text evidence="3">The sequence shown here is derived from an EMBL/GenBank/DDBJ whole genome shotgun (WGS) entry which is preliminary data.</text>
</comment>
<gene>
    <name evidence="3" type="ORF">DNK34_24440</name>
</gene>
<dbReference type="Proteomes" id="UP000291334">
    <property type="component" value="Unassembled WGS sequence"/>
</dbReference>
<dbReference type="Gene3D" id="2.60.40.10">
    <property type="entry name" value="Immunoglobulins"/>
    <property type="match status" value="2"/>
</dbReference>
<proteinExistence type="predicted"/>
<keyword evidence="4" id="KW-1185">Reference proteome</keyword>
<dbReference type="EMBL" id="QJUM01000047">
    <property type="protein sequence ID" value="TBU99548.1"/>
    <property type="molecule type" value="Genomic_DNA"/>
</dbReference>
<organism evidence="3 4">
    <name type="scientific">Phytopseudomonas dryadis</name>
    <dbReference type="NCBI Taxonomy" id="2487520"/>
    <lineage>
        <taxon>Bacteria</taxon>
        <taxon>Pseudomonadati</taxon>
        <taxon>Pseudomonadota</taxon>
        <taxon>Gammaproteobacteria</taxon>
        <taxon>Pseudomonadales</taxon>
        <taxon>Pseudomonadaceae</taxon>
        <taxon>Phytopseudomonas</taxon>
    </lineage>
</organism>
<dbReference type="Pfam" id="PF05345">
    <property type="entry name" value="He_PIG"/>
    <property type="match status" value="1"/>
</dbReference>
<dbReference type="Gene3D" id="2.60.40.1200">
    <property type="match status" value="1"/>
</dbReference>
<name>A0ABY1YZF7_9GAMM</name>
<dbReference type="InterPro" id="IPR013783">
    <property type="entry name" value="Ig-like_fold"/>
</dbReference>
<dbReference type="Gene3D" id="6.20.150.20">
    <property type="match status" value="1"/>
</dbReference>
<dbReference type="Gene3D" id="2.60.40.3440">
    <property type="match status" value="2"/>
</dbReference>
<feature type="region of interest" description="Disordered" evidence="1">
    <location>
        <begin position="762"/>
        <end position="789"/>
    </location>
</feature>
<evidence type="ECO:0000259" key="2">
    <source>
        <dbReference type="Pfam" id="PF17892"/>
    </source>
</evidence>
<feature type="region of interest" description="Disordered" evidence="1">
    <location>
        <begin position="35"/>
        <end position="64"/>
    </location>
</feature>
<reference evidence="3 4" key="1">
    <citation type="submission" date="2018-06" db="EMBL/GenBank/DDBJ databases">
        <title>Three novel Pseudomonas species isolated from symptomatic oak.</title>
        <authorList>
            <person name="Bueno-Gonzalez V."/>
            <person name="Brady C."/>
        </authorList>
    </citation>
    <scope>NUCLEOTIDE SEQUENCE [LARGE SCALE GENOMIC DNA]</scope>
    <source>
        <strain evidence="3 4">P26B</strain>
    </source>
</reference>
<accession>A0ABY1YZF7</accession>
<evidence type="ECO:0000256" key="1">
    <source>
        <dbReference type="SAM" id="MobiDB-lite"/>
    </source>
</evidence>
<dbReference type="Pfam" id="PF17892">
    <property type="entry name" value="Cadherin_5"/>
    <property type="match status" value="1"/>
</dbReference>
<sequence length="2843" mass="290814">ELLNRPVTQADLDNGVTVQVPVAPGQSNVEVSATITDPAGNSGSANDDKPVDDLPPALNTALGDQADADADPVSLDLSGHFSDAVDGSALTFAAVGLPDGLSIDPATGVISGTIGSSASQGGDGHGEYPVTVTATDKAGNSTEASFTWRVDNPAPQAFDDSASTDEDTPLIVDAANGVLGNDRDVDGDNLSVTGFSVAGSDYLPGETADIAGVGQLTLHADGSYSFVPVADWHGSVPPVTYRISDGEGGTDSAVLNIGVEPVVDIAPDSDVVARNGSVLTSVLGNDGFSNADRVISATTAPANGTLQVNADGSIRYTPDADFVGSDSYTYTVTSGGVSETTTVTLTVIAVDIVDNASPAGVNAGNGDNVLASIDDLVNTRITGQAPAGASAEDITLVVSDGQGNSVTVPATAISLDAEGRLTASVDVSTLLDGELSVTLTVQSPSGVAVSTSDVIGKDTVTEVSIDPLDVINGQTPGEITGKGEPGSTITLNIGDQQLADDILVDDNGDWRYTPVAPFPDGEGSLTAHTVDPVGNSNTAQRNVPTVSIVAPPDDVLGHVIVHEKGLANGSEPDSGEQIAHSTFTLGVIGDLQGIEVGGIGIDLQQLLDSATTPIAIPTALGLLQINGYAAATGEVSYTYTLHTPVANDSVQIADSAREDVAIRIIMTAGDSRSTTLTVAIIDDVPVAVDQQAVELDEGGVTVGTATGEDNLLQDARGADGARVHRFRYLDGNGDEQLSEVIGDGASLTVTTQFGGQLTVHSDGTWSYTSPPARDSGVAAGHGAPGSDSDEQLAADFAYQLIDGDGDLSDWATQPIRVSDTVPGLGTPENQRVEEKYLGNGSEPDAQKLVVSGALQVQKGADAITVGIDGAATIAALEALGLKHLGIDLSIALVDGRIEASAGGTPIFTLELTSTTSNAAGYTFTLHNALDHAPDVEVIDLPFQVLVTDADGDTAGAGFVVSVVDDSPQDNKAITLEEDGSVTFTTSADATGDNTLIKAGSEPAHGTVSVNPDGSITYVPNGNYSGTDTFTYTTVTDQSSSGYDVTVTVTVNPVADAPTLTVEAPGVTTAEDTAVALGLNAPQVTDALDQNAAADGDNPERLGLITLSGIPAGALLSAAADGASAAISHSATGAPITIVLSDGQHIADLSGQTLTMTTAQYQALMLLPPAESHANFTVGIEVTSYEVDAADRPLDGVAGATSVASVQVAVQAVTDPLELKIDGGDSHVVTIDEDSALDLASLLTVAYPNSDGNTTADVDGSEERWFEISGLPVGSQVNGILVTSVDQVVTIPAPGLSVSADQLPAIGITPPQNFSGDISGITVTLKGQDHDADGIGSGATLGAVVQDSVSLTLHVNPVADDIRVDDVETAEDTAVAFLAGVSVSDNDTATTGGVEIITKVEFEVPSGWLVTAPAATADWSASLNGGTYSIESTSAGYDLQDILGQFSILPPAHSSLDATLQLNITSQDSQTVNGTLVTDQQTNPYDLTISVRPVAETIGDGSVSDSDGNGSADLGMIGDHVYVTEGVEDTWFVLGQEDGFNLADPDAWFNEDGNESVFALLTPELIAGDGSQADAFGSQFQYSTDGGATWVVQTYGGDAIEVPLEYLGTLQFKAAADFSGMFRIGVQVKTVDYDDDHPGDLSRANVGISGAAELTNILIKPAADTVTTSITARVEGGEDQALPLSIRPSSSDPSEIFNVTLSGIPLGATITYGAQSFTATAGNTSWLLEDFDASLPMTVTPPLHSNETFTLQVSTVSVDTLVIPGDPGSPYSSTSAPHELTIVVAPKGVADPADIELSTDSFSEAQVDAAGGIALNQLIVNAALIDDDGSEVLTFKISGLPEGFAIEGATFIGGSGTSREWSLTQAQLASASLKTPANFNGTQPFDLYVVTTENDGDSLTERKLVEVRVSPSPEADITLSSSLQEDVPGRLDFSIVQRNGDTDEVLEAVWIKASDVDAASDFSLTFGANGGSLASAVANGESGIVLEDGWYKLTGGAIDALYAQGKANWHGSAGFAVRYLITDPAADASVTAVTEGFDGNYLIEVAPVTDQVTLAVTDGQQTTLSGAGTLSVGLLLGNENADYDGSEQLTRILIDNVPDGVVVKDAAFIGNGQWLMISSDAFDASLAKTIEFQVHGSAGGLSDHPIGITVVSQDAGNGVDSRATVTVSLSTDFPAGPAEQPAQILDWSQTSFEPSEDSPFSLDQAIAAQIEDGVSDNGFTVTLSDLPAGTQVSGMTLTLINGQALWTASGSGGDAELQALLQSIQVTPPANWNSNQGSFDYQAKLTTYVPSGSRAEAALSLEQAVLPVTDAADILISAPSVDEGGDLAIRIDIGNAADAPNWTLLDGTLYLQLVEPVAMQGGELKDAQGNVLSLSSVSGVPGLADGDYYVVTAVAAGTPLDLVYTPRDAHVSGSIGLVASVRGQEAGSTLVQTTTVTGQGSIAPVDSGYDFTVADSVGHENPTANDKTQAIRLDISDSGLVDADGSESVSAILLKNLPNDFLVYVGTSAADAELASLANNAGGSGTNTWLLGSVNGGLPPYIAILPPKHWSGTLEGLQLVVISGETAAGTSTSTSQDFSLSVTPVADGISLTPTPSFGKEGEIIQLNLNAEIKDLRQAGSTDASTESATLQLKGLGEHAAFYLDAVLIDMQSRVSYDADEDVYTIDGLSPDDIDRLGFVQALSDIGTLEVRARTVESAAPDAPSAWSDWSAITTNINAQYGTTGNDRLLWTGAAINGRGTGDTDTIQLRYGESLAGSELAARLDNIEVIDLSIGGANAITGLSIQDVLDITDARNTLRILGDSEDSLSLGSGWELTGNNAGYAVYSGALNGVTATLEVAMPLID</sequence>
<dbReference type="NCBIfam" id="NF012211">
    <property type="entry name" value="tand_rpt_95"/>
    <property type="match status" value="3"/>
</dbReference>
<dbReference type="InterPro" id="IPR041690">
    <property type="entry name" value="Cadherin_5"/>
</dbReference>
<dbReference type="Pfam" id="PF17963">
    <property type="entry name" value="Big_9"/>
    <property type="match status" value="2"/>
</dbReference>
<dbReference type="SUPFAM" id="SSF49313">
    <property type="entry name" value="Cadherin-like"/>
    <property type="match status" value="1"/>
</dbReference>
<feature type="domain" description="Cadherin-like" evidence="2">
    <location>
        <begin position="152"/>
        <end position="259"/>
    </location>
</feature>